<dbReference type="Proteomes" id="UP001501436">
    <property type="component" value="Unassembled WGS sequence"/>
</dbReference>
<keyword evidence="3" id="KW-1185">Reference proteome</keyword>
<feature type="domain" description="BLUF" evidence="1">
    <location>
        <begin position="1"/>
        <end position="92"/>
    </location>
</feature>
<reference evidence="3" key="1">
    <citation type="journal article" date="2019" name="Int. J. Syst. Evol. Microbiol.">
        <title>The Global Catalogue of Microorganisms (GCM) 10K type strain sequencing project: providing services to taxonomists for standard genome sequencing and annotation.</title>
        <authorList>
            <consortium name="The Broad Institute Genomics Platform"/>
            <consortium name="The Broad Institute Genome Sequencing Center for Infectious Disease"/>
            <person name="Wu L."/>
            <person name="Ma J."/>
        </authorList>
    </citation>
    <scope>NUCLEOTIDE SEQUENCE [LARGE SCALE GENOMIC DNA]</scope>
    <source>
        <strain evidence="3">JCM 18283</strain>
    </source>
</reference>
<gene>
    <name evidence="2" type="ORF">GCM10023313_07930</name>
</gene>
<accession>A0ABP9FQ06</accession>
<evidence type="ECO:0000313" key="2">
    <source>
        <dbReference type="EMBL" id="GAA4907504.1"/>
    </source>
</evidence>
<comment type="caution">
    <text evidence="2">The sequence shown here is derived from an EMBL/GenBank/DDBJ whole genome shotgun (WGS) entry which is preliminary data.</text>
</comment>
<dbReference type="RefSeq" id="WP_345329617.1">
    <property type="nucleotide sequence ID" value="NZ_BAABJI010000001.1"/>
</dbReference>
<evidence type="ECO:0000259" key="1">
    <source>
        <dbReference type="PROSITE" id="PS50925"/>
    </source>
</evidence>
<dbReference type="SUPFAM" id="SSF54975">
    <property type="entry name" value="Acylphosphatase/BLUF domain-like"/>
    <property type="match status" value="1"/>
</dbReference>
<proteinExistence type="predicted"/>
<dbReference type="EMBL" id="BAABJI010000001">
    <property type="protein sequence ID" value="GAA4907504.1"/>
    <property type="molecule type" value="Genomic_DNA"/>
</dbReference>
<evidence type="ECO:0000313" key="3">
    <source>
        <dbReference type="Proteomes" id="UP001501436"/>
    </source>
</evidence>
<organism evidence="2 3">
    <name type="scientific">Mucilaginibacter defluvii</name>
    <dbReference type="NCBI Taxonomy" id="1196019"/>
    <lineage>
        <taxon>Bacteria</taxon>
        <taxon>Pseudomonadati</taxon>
        <taxon>Bacteroidota</taxon>
        <taxon>Sphingobacteriia</taxon>
        <taxon>Sphingobacteriales</taxon>
        <taxon>Sphingobacteriaceae</taxon>
        <taxon>Mucilaginibacter</taxon>
    </lineage>
</organism>
<dbReference type="SMART" id="SM01034">
    <property type="entry name" value="BLUF"/>
    <property type="match status" value="1"/>
</dbReference>
<sequence length="138" mass="15693">MFNIIYLSTSTTLLNDFELAEILSVSRDNNVINQITGMLLYADGTFMQVLEGDKDEVMRTYRRILLDDRHRNVIELAAGPLNTRNFPEWSMGFASVNADVLEEFEGYINPQGEAFLDTDKMNAAIIMLKGFAENNKMN</sequence>
<dbReference type="PROSITE" id="PS50925">
    <property type="entry name" value="BLUF"/>
    <property type="match status" value="1"/>
</dbReference>
<dbReference type="InterPro" id="IPR036046">
    <property type="entry name" value="Acylphosphatase-like_dom_sf"/>
</dbReference>
<dbReference type="Pfam" id="PF04940">
    <property type="entry name" value="BLUF"/>
    <property type="match status" value="1"/>
</dbReference>
<dbReference type="InterPro" id="IPR007024">
    <property type="entry name" value="BLUF_domain"/>
</dbReference>
<dbReference type="Gene3D" id="3.30.70.100">
    <property type="match status" value="1"/>
</dbReference>
<protein>
    <submittedName>
        <fullName evidence="2">BLUF domain-containing protein</fullName>
    </submittedName>
</protein>
<name>A0ABP9FQ06_9SPHI</name>